<keyword evidence="4" id="KW-1278">Translocase</keyword>
<dbReference type="FunFam" id="3.40.30.10:FF:000022">
    <property type="entry name" value="NADH dehydrogenase flavoprotein 2, mitochondrial"/>
    <property type="match status" value="1"/>
</dbReference>
<keyword evidence="3 10" id="KW-0479">Metal-binding</keyword>
<evidence type="ECO:0000256" key="9">
    <source>
        <dbReference type="ARBA" id="ARBA00047712"/>
    </source>
</evidence>
<keyword evidence="2 10" id="KW-0001">2Fe-2S</keyword>
<feature type="binding site" evidence="10">
    <location>
        <position position="143"/>
    </location>
    <ligand>
        <name>[2Fe-2S] cluster</name>
        <dbReference type="ChEBI" id="CHEBI:190135"/>
    </ligand>
</feature>
<dbReference type="GO" id="GO:0031090">
    <property type="term" value="C:organelle membrane"/>
    <property type="evidence" value="ECO:0007669"/>
    <property type="project" value="UniProtKB-ARBA"/>
</dbReference>
<dbReference type="EMBL" id="CP021112">
    <property type="protein sequence ID" value="ARQ01619.1"/>
    <property type="molecule type" value="Genomic_DNA"/>
</dbReference>
<comment type="catalytic activity">
    <reaction evidence="9">
        <text>a quinone + NADH + 5 H(+)(in) = a quinol + NAD(+) + 4 H(+)(out)</text>
        <dbReference type="Rhea" id="RHEA:57888"/>
        <dbReference type="ChEBI" id="CHEBI:15378"/>
        <dbReference type="ChEBI" id="CHEBI:24646"/>
        <dbReference type="ChEBI" id="CHEBI:57540"/>
        <dbReference type="ChEBI" id="CHEBI:57945"/>
        <dbReference type="ChEBI" id="CHEBI:132124"/>
    </reaction>
</comment>
<dbReference type="PANTHER" id="PTHR10371">
    <property type="entry name" value="NADH DEHYDROGENASE UBIQUINONE FLAVOPROTEIN 2, MITOCHONDRIAL"/>
    <property type="match status" value="1"/>
</dbReference>
<evidence type="ECO:0000313" key="11">
    <source>
        <dbReference type="EMBL" id="ARQ01619.1"/>
    </source>
</evidence>
<dbReference type="Pfam" id="PF01257">
    <property type="entry name" value="2Fe-2S_thioredx"/>
    <property type="match status" value="1"/>
</dbReference>
<dbReference type="KEGG" id="psin:CAK95_22815"/>
<feature type="binding site" evidence="10">
    <location>
        <position position="104"/>
    </location>
    <ligand>
        <name>[2Fe-2S] cluster</name>
        <dbReference type="ChEBI" id="CHEBI:190135"/>
    </ligand>
</feature>
<evidence type="ECO:0000313" key="12">
    <source>
        <dbReference type="Proteomes" id="UP000194137"/>
    </source>
</evidence>
<dbReference type="GO" id="GO:0098662">
    <property type="term" value="P:inorganic cation transmembrane transport"/>
    <property type="evidence" value="ECO:0007669"/>
    <property type="project" value="UniProtKB-ARBA"/>
</dbReference>
<dbReference type="GO" id="GO:0031967">
    <property type="term" value="C:organelle envelope"/>
    <property type="evidence" value="ECO:0007669"/>
    <property type="project" value="UniProtKB-ARBA"/>
</dbReference>
<evidence type="ECO:0000256" key="2">
    <source>
        <dbReference type="ARBA" id="ARBA00022714"/>
    </source>
</evidence>
<dbReference type="GO" id="GO:0046872">
    <property type="term" value="F:metal ion binding"/>
    <property type="evidence" value="ECO:0007669"/>
    <property type="project" value="UniProtKB-KW"/>
</dbReference>
<dbReference type="InterPro" id="IPR036249">
    <property type="entry name" value="Thioredoxin-like_sf"/>
</dbReference>
<keyword evidence="5 10" id="KW-0408">Iron</keyword>
<dbReference type="GO" id="GO:0008324">
    <property type="term" value="F:monoatomic cation transmembrane transporter activity"/>
    <property type="evidence" value="ECO:0007669"/>
    <property type="project" value="UniProtKB-ARBA"/>
</dbReference>
<dbReference type="OrthoDB" id="9807941at2"/>
<dbReference type="PROSITE" id="PS01099">
    <property type="entry name" value="COMPLEX1_24K"/>
    <property type="match status" value="1"/>
</dbReference>
<dbReference type="GO" id="GO:0022804">
    <property type="term" value="F:active transmembrane transporter activity"/>
    <property type="evidence" value="ECO:0007669"/>
    <property type="project" value="UniProtKB-ARBA"/>
</dbReference>
<reference evidence="11 12" key="1">
    <citation type="submission" date="2017-05" db="EMBL/GenBank/DDBJ databases">
        <title>Full genome sequence of Pseudorhodoplanes sinuspersici.</title>
        <authorList>
            <person name="Dastgheib S.M.M."/>
            <person name="Shavandi M."/>
            <person name="Tirandaz H."/>
        </authorList>
    </citation>
    <scope>NUCLEOTIDE SEQUENCE [LARGE SCALE GENOMIC DNA]</scope>
    <source>
        <strain evidence="11 12">RIPI110</strain>
    </source>
</reference>
<dbReference type="PIRSF" id="PIRSF000216">
    <property type="entry name" value="NADH_DH_24kDa"/>
    <property type="match status" value="1"/>
</dbReference>
<evidence type="ECO:0000256" key="6">
    <source>
        <dbReference type="ARBA" id="ARBA00023014"/>
    </source>
</evidence>
<accession>A0A1W6ZW09</accession>
<dbReference type="NCBIfam" id="NF005724">
    <property type="entry name" value="PRK07539.1-4"/>
    <property type="match status" value="1"/>
</dbReference>
<protein>
    <submittedName>
        <fullName evidence="11">NADH-quinone oxidoreductase subunit E</fullName>
    </submittedName>
</protein>
<dbReference type="FunFam" id="1.10.10.1590:FF:000001">
    <property type="entry name" value="NADH-quinone oxidoreductase subunit E"/>
    <property type="match status" value="1"/>
</dbReference>
<comment type="similarity">
    <text evidence="1">Belongs to the complex I 24 kDa subunit family.</text>
</comment>
<evidence type="ECO:0000256" key="5">
    <source>
        <dbReference type="ARBA" id="ARBA00023004"/>
    </source>
</evidence>
<comment type="cofactor">
    <cofactor evidence="10">
        <name>[2Fe-2S] cluster</name>
        <dbReference type="ChEBI" id="CHEBI:190135"/>
    </cofactor>
    <text evidence="10">Binds 1 [2Fe-2S] cluster.</text>
</comment>
<dbReference type="SUPFAM" id="SSF52833">
    <property type="entry name" value="Thioredoxin-like"/>
    <property type="match status" value="1"/>
</dbReference>
<dbReference type="Proteomes" id="UP000194137">
    <property type="component" value="Chromosome"/>
</dbReference>
<organism evidence="11 12">
    <name type="scientific">Pseudorhodoplanes sinuspersici</name>
    <dbReference type="NCBI Taxonomy" id="1235591"/>
    <lineage>
        <taxon>Bacteria</taxon>
        <taxon>Pseudomonadati</taxon>
        <taxon>Pseudomonadota</taxon>
        <taxon>Alphaproteobacteria</taxon>
        <taxon>Hyphomicrobiales</taxon>
        <taxon>Pseudorhodoplanes</taxon>
    </lineage>
</organism>
<keyword evidence="7" id="KW-0520">NAD</keyword>
<sequence>MAVRRLAPKELQPKEFSFTPENLAWARGQLEKYPDGRQASAVIPLLWKAQEQAGGWVPEAAIRYVAEFLSMANIRVMEIATFYTMFNLAPVGRHHVQLCGTTPCRLRGAGDLIDVCEKRIGHQFDVTPDGALSWVEVECLGACVNAPMAQINYDYYEDLTPESFARILDDLAAGKEVKPGPQVERPFSGPEGGLTALREPPVRGTRAPKAAGPALTDSDAKKPGAAANVREAAVPKAPIADSSDKRTK</sequence>
<feature type="binding site" evidence="10">
    <location>
        <position position="139"/>
    </location>
    <ligand>
        <name>[2Fe-2S] cluster</name>
        <dbReference type="ChEBI" id="CHEBI:190135"/>
    </ligand>
</feature>
<proteinExistence type="inferred from homology"/>
<name>A0A1W6ZW09_9HYPH</name>
<dbReference type="GO" id="GO:0051537">
    <property type="term" value="F:2 iron, 2 sulfur cluster binding"/>
    <property type="evidence" value="ECO:0007669"/>
    <property type="project" value="UniProtKB-KW"/>
</dbReference>
<dbReference type="CDD" id="cd03064">
    <property type="entry name" value="TRX_Fd_NuoE"/>
    <property type="match status" value="1"/>
</dbReference>
<keyword evidence="6 10" id="KW-0411">Iron-sulfur</keyword>
<dbReference type="Gene3D" id="3.40.30.10">
    <property type="entry name" value="Glutaredoxin"/>
    <property type="match status" value="1"/>
</dbReference>
<dbReference type="STRING" id="1235591.CAK95_22815"/>
<dbReference type="InterPro" id="IPR002023">
    <property type="entry name" value="NuoE-like"/>
</dbReference>
<evidence type="ECO:0000256" key="10">
    <source>
        <dbReference type="PIRSR" id="PIRSR000216-1"/>
    </source>
</evidence>
<dbReference type="AlphaFoldDB" id="A0A1W6ZW09"/>
<dbReference type="Gene3D" id="1.10.10.1590">
    <property type="entry name" value="NADH-quinone oxidoreductase subunit E"/>
    <property type="match status" value="1"/>
</dbReference>
<dbReference type="PANTHER" id="PTHR10371:SF3">
    <property type="entry name" value="NADH DEHYDROGENASE [UBIQUINONE] FLAVOPROTEIN 2, MITOCHONDRIAL"/>
    <property type="match status" value="1"/>
</dbReference>
<keyword evidence="12" id="KW-1185">Reference proteome</keyword>
<evidence type="ECO:0000256" key="8">
    <source>
        <dbReference type="ARBA" id="ARBA00034078"/>
    </source>
</evidence>
<evidence type="ECO:0000256" key="3">
    <source>
        <dbReference type="ARBA" id="ARBA00022723"/>
    </source>
</evidence>
<evidence type="ECO:0000256" key="1">
    <source>
        <dbReference type="ARBA" id="ARBA00010643"/>
    </source>
</evidence>
<dbReference type="InterPro" id="IPR042128">
    <property type="entry name" value="NuoE_dom"/>
</dbReference>
<dbReference type="GO" id="GO:1902494">
    <property type="term" value="C:catalytic complex"/>
    <property type="evidence" value="ECO:0007669"/>
    <property type="project" value="UniProtKB-ARBA"/>
</dbReference>
<evidence type="ECO:0000256" key="4">
    <source>
        <dbReference type="ARBA" id="ARBA00022967"/>
    </source>
</evidence>
<dbReference type="GO" id="GO:0022890">
    <property type="term" value="F:inorganic cation transmembrane transporter activity"/>
    <property type="evidence" value="ECO:0007669"/>
    <property type="project" value="UniProtKB-ARBA"/>
</dbReference>
<feature type="binding site" evidence="10">
    <location>
        <position position="99"/>
    </location>
    <ligand>
        <name>[2Fe-2S] cluster</name>
        <dbReference type="ChEBI" id="CHEBI:190135"/>
    </ligand>
</feature>
<gene>
    <name evidence="11" type="ORF">CAK95_22815</name>
</gene>
<dbReference type="GO" id="GO:0098796">
    <property type="term" value="C:membrane protein complex"/>
    <property type="evidence" value="ECO:0007669"/>
    <property type="project" value="UniProtKB-ARBA"/>
</dbReference>
<dbReference type="RefSeq" id="WP_086090011.1">
    <property type="nucleotide sequence ID" value="NZ_CP021112.1"/>
</dbReference>
<evidence type="ECO:0000256" key="7">
    <source>
        <dbReference type="ARBA" id="ARBA00023027"/>
    </source>
</evidence>
<dbReference type="InterPro" id="IPR041921">
    <property type="entry name" value="NuoE_N"/>
</dbReference>
<dbReference type="NCBIfam" id="TIGR01958">
    <property type="entry name" value="nuoE_fam"/>
    <property type="match status" value="1"/>
</dbReference>
<dbReference type="GO" id="GO:0003954">
    <property type="term" value="F:NADH dehydrogenase activity"/>
    <property type="evidence" value="ECO:0007669"/>
    <property type="project" value="TreeGrafter"/>
</dbReference>
<comment type="cofactor">
    <cofactor evidence="8">
        <name>[2Fe-2S] cluster</name>
        <dbReference type="ChEBI" id="CHEBI:190135"/>
    </cofactor>
</comment>